<dbReference type="EMBL" id="CAKLCB010000220">
    <property type="protein sequence ID" value="CAH0517011.1"/>
    <property type="molecule type" value="Genomic_DNA"/>
</dbReference>
<dbReference type="AlphaFoldDB" id="A0AAU9KYL9"/>
<keyword evidence="4" id="KW-1185">Reference proteome</keyword>
<dbReference type="Proteomes" id="UP001160483">
    <property type="component" value="Unassembled WGS sequence"/>
</dbReference>
<dbReference type="Pfam" id="PF14587">
    <property type="entry name" value="Glyco_hydr_30_2"/>
    <property type="match status" value="1"/>
</dbReference>
<gene>
    <name evidence="3" type="ORF">PBS001_LOCUS3642</name>
    <name evidence="2" type="ORF">PBS003_LOCUS4103</name>
</gene>
<dbReference type="PANTHER" id="PTHR42767">
    <property type="entry name" value="ENDO-BETA-1,6-GALACTANASE"/>
    <property type="match status" value="1"/>
</dbReference>
<dbReference type="Gene3D" id="3.20.20.80">
    <property type="entry name" value="Glycosidases"/>
    <property type="match status" value="1"/>
</dbReference>
<sequence length="494" mass="54810">MTFPSQVTATTVESAPKSPTQYTVKINAMRSLTLSWDGWGTSLCWWANAFGERDDIADVLFTLENSVSLIGEVSKLPALGLNIVRYNVGGSSKKVIDNAGTEVAMKVPEKMVEFKFIETFWLNWMSNDSKSDSFDWDCDKNQRKMLNSAAKRDANIIEFFSNSPPWWMLINHATAGGEEPMKDNLQKWNHAAFAFYLATVVKQAKKEWGHLVASVELFNEPSSPWWVFPKQQEGCHFEIETQKTVLLQLRQYLDDFKLKNVVISASDENSPELALSTLSLMSKYSKVIDAIGKVNTHGYDGIKPYRGKEREPLRNLVGTLGIKKFWDSEYGDADKSGILLAESIALDINVMGVSGFVYWQALDGGNWGLIEADGVAGTIGSPNTKYFVMAQYSRHIRPGMTILATDDVNTVMAYHQESEVLILVTVNMEEATTAVTFDLSGFQLAPGPVTVWTTETSGLGALYERSQFDLPGLLVTVSIPAASVMTLEIVGARI</sequence>
<evidence type="ECO:0000313" key="3">
    <source>
        <dbReference type="EMBL" id="CAH0517011.1"/>
    </source>
</evidence>
<proteinExistence type="predicted"/>
<dbReference type="GO" id="GO:0004553">
    <property type="term" value="F:hydrolase activity, hydrolyzing O-glycosyl compounds"/>
    <property type="evidence" value="ECO:0007669"/>
    <property type="project" value="InterPro"/>
</dbReference>
<dbReference type="Proteomes" id="UP001158986">
    <property type="component" value="Unassembled WGS sequence"/>
</dbReference>
<dbReference type="PANTHER" id="PTHR42767:SF1">
    <property type="entry name" value="ENDO-BETA-1,6-GALACTANASE-LIKE DOMAIN-CONTAINING PROTEIN"/>
    <property type="match status" value="1"/>
</dbReference>
<comment type="caution">
    <text evidence="2">The sequence shown here is derived from an EMBL/GenBank/DDBJ whole genome shotgun (WGS) entry which is preliminary data.</text>
</comment>
<evidence type="ECO:0000313" key="2">
    <source>
        <dbReference type="EMBL" id="CAH0477354.1"/>
    </source>
</evidence>
<dbReference type="SUPFAM" id="SSF51445">
    <property type="entry name" value="(Trans)glycosidases"/>
    <property type="match status" value="1"/>
</dbReference>
<protein>
    <recommendedName>
        <fullName evidence="1">Endo-beta-1,6-galactanase-like domain-containing protein</fullName>
    </recommendedName>
</protein>
<evidence type="ECO:0000313" key="5">
    <source>
        <dbReference type="Proteomes" id="UP001160483"/>
    </source>
</evidence>
<feature type="domain" description="Endo-beta-1,6-galactanase-like" evidence="1">
    <location>
        <begin position="39"/>
        <end position="237"/>
    </location>
</feature>
<evidence type="ECO:0000259" key="1">
    <source>
        <dbReference type="Pfam" id="PF14587"/>
    </source>
</evidence>
<reference evidence="2 4" key="1">
    <citation type="submission" date="2021-11" db="EMBL/GenBank/DDBJ databases">
        <authorList>
            <person name="Islam A."/>
            <person name="Islam S."/>
            <person name="Flora M.S."/>
            <person name="Rahman M."/>
            <person name="Ziaur R.M."/>
            <person name="Epstein J.H."/>
            <person name="Hassan M."/>
            <person name="Klassen M."/>
            <person name="Woodard K."/>
            <person name="Webb A."/>
            <person name="Webby R.J."/>
            <person name="El Zowalaty M.E."/>
        </authorList>
    </citation>
    <scope>NUCLEOTIDE SEQUENCE</scope>
    <source>
        <strain evidence="3">Pbs1</strain>
        <strain evidence="2">Pbs3</strain>
    </source>
</reference>
<dbReference type="Gene3D" id="2.60.40.1180">
    <property type="entry name" value="Golgi alpha-mannosidase II"/>
    <property type="match status" value="1"/>
</dbReference>
<organism evidence="2 5">
    <name type="scientific">Peronospora belbahrii</name>
    <dbReference type="NCBI Taxonomy" id="622444"/>
    <lineage>
        <taxon>Eukaryota</taxon>
        <taxon>Sar</taxon>
        <taxon>Stramenopiles</taxon>
        <taxon>Oomycota</taxon>
        <taxon>Peronosporomycetes</taxon>
        <taxon>Peronosporales</taxon>
        <taxon>Peronosporaceae</taxon>
        <taxon>Peronospora</taxon>
    </lineage>
</organism>
<dbReference type="InterPro" id="IPR017853">
    <property type="entry name" value="GH"/>
</dbReference>
<name>A0AAU9KYL9_9STRA</name>
<dbReference type="InterPro" id="IPR013780">
    <property type="entry name" value="Glyco_hydro_b"/>
</dbReference>
<accession>A0AAU9KYL9</accession>
<dbReference type="EMBL" id="CAKKTJ010000168">
    <property type="protein sequence ID" value="CAH0477354.1"/>
    <property type="molecule type" value="Genomic_DNA"/>
</dbReference>
<dbReference type="InterPro" id="IPR039743">
    <property type="entry name" value="6GAL/EXGAL"/>
</dbReference>
<evidence type="ECO:0000313" key="4">
    <source>
        <dbReference type="Proteomes" id="UP001158986"/>
    </source>
</evidence>
<dbReference type="InterPro" id="IPR039514">
    <property type="entry name" value="6GAL-like"/>
</dbReference>